<reference evidence="1" key="1">
    <citation type="submission" date="2020-01" db="EMBL/GenBank/DDBJ databases">
        <authorList>
            <person name="Feng Z.H.Z."/>
        </authorList>
    </citation>
    <scope>NUCLEOTIDE SEQUENCE</scope>
    <source>
        <strain evidence="1">CBS107.38</strain>
    </source>
</reference>
<accession>A0A8H7BAP2</accession>
<evidence type="ECO:0000313" key="2">
    <source>
        <dbReference type="Proteomes" id="UP000596902"/>
    </source>
</evidence>
<dbReference type="Pfam" id="PF11913">
    <property type="entry name" value="DUF3431"/>
    <property type="match status" value="1"/>
</dbReference>
<proteinExistence type="predicted"/>
<name>A0A8H7BAP2_9PLEO</name>
<dbReference type="RefSeq" id="XP_038789630.1">
    <property type="nucleotide sequence ID" value="XM_038928352.1"/>
</dbReference>
<dbReference type="AlphaFoldDB" id="A0A8H7BAP2"/>
<dbReference type="InterPro" id="IPR021838">
    <property type="entry name" value="DUF3431"/>
</dbReference>
<reference evidence="1" key="2">
    <citation type="submission" date="2020-08" db="EMBL/GenBank/DDBJ databases">
        <title>Draft Genome Sequence of Cumin Blight Pathogen Alternaria burnsii.</title>
        <authorList>
            <person name="Feng Z."/>
        </authorList>
    </citation>
    <scope>NUCLEOTIDE SEQUENCE</scope>
    <source>
        <strain evidence="1">CBS107.38</strain>
    </source>
</reference>
<evidence type="ECO:0008006" key="3">
    <source>
        <dbReference type="Google" id="ProtNLM"/>
    </source>
</evidence>
<organism evidence="1 2">
    <name type="scientific">Alternaria burnsii</name>
    <dbReference type="NCBI Taxonomy" id="1187904"/>
    <lineage>
        <taxon>Eukaryota</taxon>
        <taxon>Fungi</taxon>
        <taxon>Dikarya</taxon>
        <taxon>Ascomycota</taxon>
        <taxon>Pezizomycotina</taxon>
        <taxon>Dothideomycetes</taxon>
        <taxon>Pleosporomycetidae</taxon>
        <taxon>Pleosporales</taxon>
        <taxon>Pleosporineae</taxon>
        <taxon>Pleosporaceae</taxon>
        <taxon>Alternaria</taxon>
        <taxon>Alternaria sect. Alternaria</taxon>
    </lineage>
</organism>
<dbReference type="Proteomes" id="UP000596902">
    <property type="component" value="Unassembled WGS sequence"/>
</dbReference>
<gene>
    <name evidence="1" type="ORF">GT037_003305</name>
</gene>
<sequence length="186" mass="22062">MPEKALVIASTKHENTSWFYDELSEWRKYVYVVDEPTADLTVTRNKGRESMVYLSFIIDNYRKLPANILFLHAQRYQWHNDDPDYDGLSILRQFRIPYLREKGYLNLRCVWVLGCPTEIRPLKDAGDLVQTQAHAGHFYKQAFEELFPVAQFQKRLVCPVVRNLLLRKKRYWNNRLSTMRGSEIGC</sequence>
<protein>
    <recommendedName>
        <fullName evidence="3">DUF3431 domain-containing protein</fullName>
    </recommendedName>
</protein>
<dbReference type="PANTHER" id="PTHR37490:SF3">
    <property type="entry name" value="DUF3431 DOMAIN CONTAINING PROTEIN"/>
    <property type="match status" value="1"/>
</dbReference>
<keyword evidence="2" id="KW-1185">Reference proteome</keyword>
<comment type="caution">
    <text evidence="1">The sequence shown here is derived from an EMBL/GenBank/DDBJ whole genome shotgun (WGS) entry which is preliminary data.</text>
</comment>
<dbReference type="GeneID" id="62201530"/>
<dbReference type="PANTHER" id="PTHR37490">
    <property type="entry name" value="EXPRESSED PROTEIN"/>
    <property type="match status" value="1"/>
</dbReference>
<evidence type="ECO:0000313" key="1">
    <source>
        <dbReference type="EMBL" id="KAF7679557.1"/>
    </source>
</evidence>
<dbReference type="EMBL" id="JAAABM010000003">
    <property type="protein sequence ID" value="KAF7679557.1"/>
    <property type="molecule type" value="Genomic_DNA"/>
</dbReference>